<comment type="caution">
    <text evidence="1">The sequence shown here is derived from an EMBL/GenBank/DDBJ whole genome shotgun (WGS) entry which is preliminary data.</text>
</comment>
<keyword evidence="2" id="KW-1185">Reference proteome</keyword>
<evidence type="ECO:0000313" key="2">
    <source>
        <dbReference type="Proteomes" id="UP001472677"/>
    </source>
</evidence>
<accession>A0ABR2CDM8</accession>
<dbReference type="EMBL" id="JBBPBM010000055">
    <property type="protein sequence ID" value="KAK8517612.1"/>
    <property type="molecule type" value="Genomic_DNA"/>
</dbReference>
<reference evidence="1 2" key="1">
    <citation type="journal article" date="2024" name="G3 (Bethesda)">
        <title>Genome assembly of Hibiscus sabdariffa L. provides insights into metabolisms of medicinal natural products.</title>
        <authorList>
            <person name="Kim T."/>
        </authorList>
    </citation>
    <scope>NUCLEOTIDE SEQUENCE [LARGE SCALE GENOMIC DNA]</scope>
    <source>
        <strain evidence="1">TK-2024</strain>
        <tissue evidence="1">Old leaves</tissue>
    </source>
</reference>
<protein>
    <submittedName>
        <fullName evidence="1">Uncharacterized protein</fullName>
    </submittedName>
</protein>
<gene>
    <name evidence="1" type="ORF">V6N12_016457</name>
</gene>
<organism evidence="1 2">
    <name type="scientific">Hibiscus sabdariffa</name>
    <name type="common">roselle</name>
    <dbReference type="NCBI Taxonomy" id="183260"/>
    <lineage>
        <taxon>Eukaryota</taxon>
        <taxon>Viridiplantae</taxon>
        <taxon>Streptophyta</taxon>
        <taxon>Embryophyta</taxon>
        <taxon>Tracheophyta</taxon>
        <taxon>Spermatophyta</taxon>
        <taxon>Magnoliopsida</taxon>
        <taxon>eudicotyledons</taxon>
        <taxon>Gunneridae</taxon>
        <taxon>Pentapetalae</taxon>
        <taxon>rosids</taxon>
        <taxon>malvids</taxon>
        <taxon>Malvales</taxon>
        <taxon>Malvaceae</taxon>
        <taxon>Malvoideae</taxon>
        <taxon>Hibiscus</taxon>
    </lineage>
</organism>
<name>A0ABR2CDM8_9ROSI</name>
<evidence type="ECO:0000313" key="1">
    <source>
        <dbReference type="EMBL" id="KAK8517612.1"/>
    </source>
</evidence>
<dbReference type="Proteomes" id="UP001472677">
    <property type="component" value="Unassembled WGS sequence"/>
</dbReference>
<proteinExistence type="predicted"/>
<sequence>MGINYLTTSSEQDWVMWLATLFDPLNVNQRLMFVVSIWAIWSYRNNKLHNNTLQSEAELIRFIRVYIAELTSHCVSYAPSLAKVVVKWTPPPGNAIKLNFDASFDSLLKTSVSGGGCSE</sequence>